<feature type="binding site" evidence="12">
    <location>
        <position position="27"/>
    </location>
    <ligand>
        <name>[4Fe-4S] cluster</name>
        <dbReference type="ChEBI" id="CHEBI:49883"/>
        <label>1</label>
        <note>4Fe-4S-S-AdoMet</note>
    </ligand>
</feature>
<feature type="binding site" evidence="12">
    <location>
        <position position="26"/>
    </location>
    <ligand>
        <name>S-adenosyl-L-methionine</name>
        <dbReference type="ChEBI" id="CHEBI:59789"/>
    </ligand>
</feature>
<evidence type="ECO:0000256" key="12">
    <source>
        <dbReference type="HAMAP-Rule" id="MF_01225"/>
    </source>
</evidence>
<keyword evidence="4 12" id="KW-0479">Metal-binding</keyword>
<dbReference type="Pfam" id="PF04055">
    <property type="entry name" value="Radical_SAM"/>
    <property type="match status" value="1"/>
</dbReference>
<dbReference type="NCBIfam" id="NF001199">
    <property type="entry name" value="PRK00164.2-1"/>
    <property type="match status" value="1"/>
</dbReference>
<feature type="binding site" evidence="12">
    <location>
        <position position="63"/>
    </location>
    <ligand>
        <name>GTP</name>
        <dbReference type="ChEBI" id="CHEBI:37565"/>
    </ligand>
</feature>
<dbReference type="InterPro" id="IPR000385">
    <property type="entry name" value="MoaA_NifB_PqqE_Fe-S-bd_CS"/>
</dbReference>
<comment type="pathway">
    <text evidence="12">Cofactor biosynthesis; molybdopterin biosynthesis.</text>
</comment>
<keyword evidence="7 12" id="KW-0411">Iron-sulfur</keyword>
<name>A0A1H5WAN2_9CLOT</name>
<keyword evidence="5 12" id="KW-0547">Nucleotide-binding</keyword>
<feature type="binding site" evidence="12">
    <location>
        <position position="13"/>
    </location>
    <ligand>
        <name>GTP</name>
        <dbReference type="ChEBI" id="CHEBI:37565"/>
    </ligand>
</feature>
<dbReference type="SMART" id="SM00729">
    <property type="entry name" value="Elp3"/>
    <property type="match status" value="1"/>
</dbReference>
<evidence type="ECO:0000256" key="1">
    <source>
        <dbReference type="ARBA" id="ARBA00012167"/>
    </source>
</evidence>
<dbReference type="SUPFAM" id="SSF102114">
    <property type="entry name" value="Radical SAM enzymes"/>
    <property type="match status" value="1"/>
</dbReference>
<evidence type="ECO:0000256" key="7">
    <source>
        <dbReference type="ARBA" id="ARBA00023014"/>
    </source>
</evidence>
<comment type="similarity">
    <text evidence="12">Belongs to the radical SAM superfamily. MoaA family.</text>
</comment>
<dbReference type="RefSeq" id="WP_103896363.1">
    <property type="nucleotide sequence ID" value="NZ_FNUK01000018.1"/>
</dbReference>
<evidence type="ECO:0000256" key="10">
    <source>
        <dbReference type="ARBA" id="ARBA00023239"/>
    </source>
</evidence>
<protein>
    <recommendedName>
        <fullName evidence="1 12">GTP 3',8-cyclase</fullName>
        <ecNumber evidence="1 12">4.1.99.22</ecNumber>
    </recommendedName>
    <alternativeName>
        <fullName evidence="12">Molybdenum cofactor biosynthesis protein A</fullName>
    </alternativeName>
</protein>
<dbReference type="Pfam" id="PF06463">
    <property type="entry name" value="Mob_synth_C"/>
    <property type="match status" value="1"/>
</dbReference>
<dbReference type="Proteomes" id="UP000242850">
    <property type="component" value="Unassembled WGS sequence"/>
</dbReference>
<dbReference type="InterPro" id="IPR013785">
    <property type="entry name" value="Aldolase_TIM"/>
</dbReference>
<dbReference type="GO" id="GO:0061799">
    <property type="term" value="F:cyclic pyranopterin monophosphate synthase activity"/>
    <property type="evidence" value="ECO:0007669"/>
    <property type="project" value="TreeGrafter"/>
</dbReference>
<keyword evidence="9 12" id="KW-0501">Molybdenum cofactor biosynthesis</keyword>
<evidence type="ECO:0000313" key="15">
    <source>
        <dbReference type="Proteomes" id="UP000242850"/>
    </source>
</evidence>
<dbReference type="SFLD" id="SFLDG01383">
    <property type="entry name" value="cyclic_pyranopterin_phosphate"/>
    <property type="match status" value="1"/>
</dbReference>
<evidence type="ECO:0000259" key="13">
    <source>
        <dbReference type="PROSITE" id="PS51918"/>
    </source>
</evidence>
<feature type="binding site" evidence="12">
    <location>
        <position position="265"/>
    </location>
    <ligand>
        <name>[4Fe-4S] cluster</name>
        <dbReference type="ChEBI" id="CHEBI:49883"/>
        <label>2</label>
        <note>4Fe-4S-substrate</note>
    </ligand>
</feature>
<accession>A0A1H5WAN2</accession>
<feature type="binding site" evidence="12">
    <location>
        <position position="248"/>
    </location>
    <ligand>
        <name>[4Fe-4S] cluster</name>
        <dbReference type="ChEBI" id="CHEBI:49883"/>
        <label>2</label>
        <note>4Fe-4S-substrate</note>
    </ligand>
</feature>
<dbReference type="GO" id="GO:0005525">
    <property type="term" value="F:GTP binding"/>
    <property type="evidence" value="ECO:0007669"/>
    <property type="project" value="UniProtKB-UniRule"/>
</dbReference>
<feature type="binding site" evidence="12">
    <location>
        <begin position="253"/>
        <end position="255"/>
    </location>
    <ligand>
        <name>GTP</name>
        <dbReference type="ChEBI" id="CHEBI:37565"/>
    </ligand>
</feature>
<feature type="binding site" evidence="12">
    <location>
        <position position="94"/>
    </location>
    <ligand>
        <name>GTP</name>
        <dbReference type="ChEBI" id="CHEBI:37565"/>
    </ligand>
</feature>
<feature type="binding site" evidence="12">
    <location>
        <position position="118"/>
    </location>
    <ligand>
        <name>S-adenosyl-L-methionine</name>
        <dbReference type="ChEBI" id="CHEBI:59789"/>
    </ligand>
</feature>
<organism evidence="14 15">
    <name type="scientific">Caloramator fervidus</name>
    <dbReference type="NCBI Taxonomy" id="29344"/>
    <lineage>
        <taxon>Bacteria</taxon>
        <taxon>Bacillati</taxon>
        <taxon>Bacillota</taxon>
        <taxon>Clostridia</taxon>
        <taxon>Eubacteriales</taxon>
        <taxon>Clostridiaceae</taxon>
        <taxon>Caloramator</taxon>
    </lineage>
</organism>
<evidence type="ECO:0000256" key="2">
    <source>
        <dbReference type="ARBA" id="ARBA00022485"/>
    </source>
</evidence>
<comment type="cofactor">
    <cofactor evidence="12">
        <name>[4Fe-4S] cluster</name>
        <dbReference type="ChEBI" id="CHEBI:49883"/>
    </cofactor>
    <text evidence="12">Binds 2 [4Fe-4S] clusters. Binds 1 [4Fe-4S] cluster coordinated with 3 cysteines and an exchangeable S-adenosyl-L-methionine and 1 [4Fe-4S] cluster coordinated with 3 cysteines and the GTP-derived substrate.</text>
</comment>
<keyword evidence="15" id="KW-1185">Reference proteome</keyword>
<gene>
    <name evidence="12" type="primary">moaA</name>
    <name evidence="14" type="ORF">SAMN05660865_01422</name>
</gene>
<sequence>MKDKYGRNINYLRVSVTDRCNLRCIYCMPEEGILKREHDEILRNEDIIRIIKISAEFGIRKVRFTGGEPLVRKGIESIIYETSKIKEIDDIAMTTNGIMLYEMADTLKKAGLKRVNISLDTLKKDKFKKITRIGNIDNVFKAIEKSLRIGFEPVKINTVVIKGINDDEIFDFVKLADEYPLHVRFIEIMPIGEAEKFKDGYISSDELIKSIGGLTECKVGPNSTARVFKRKNAKGSIGFISPLTCKFCKNCNKIRLTALGTIKPCLHSKEEIDLKNFLKDEVKLRFFLKDAIFNKPLEHNLEKEISQSQKMMFQIGG</sequence>
<dbReference type="InterPro" id="IPR058240">
    <property type="entry name" value="rSAM_sf"/>
</dbReference>
<evidence type="ECO:0000256" key="3">
    <source>
        <dbReference type="ARBA" id="ARBA00022691"/>
    </source>
</evidence>
<dbReference type="SFLD" id="SFLDS00029">
    <property type="entry name" value="Radical_SAM"/>
    <property type="match status" value="1"/>
</dbReference>
<dbReference type="GO" id="GO:0046872">
    <property type="term" value="F:metal ion binding"/>
    <property type="evidence" value="ECO:0007669"/>
    <property type="project" value="UniProtKB-KW"/>
</dbReference>
<dbReference type="InterPro" id="IPR040064">
    <property type="entry name" value="MoaA-like"/>
</dbReference>
<comment type="catalytic activity">
    <reaction evidence="11 12">
        <text>GTP + AH2 + S-adenosyl-L-methionine = (8S)-3',8-cyclo-7,8-dihydroguanosine 5'-triphosphate + 5'-deoxyadenosine + L-methionine + A + H(+)</text>
        <dbReference type="Rhea" id="RHEA:49576"/>
        <dbReference type="ChEBI" id="CHEBI:13193"/>
        <dbReference type="ChEBI" id="CHEBI:15378"/>
        <dbReference type="ChEBI" id="CHEBI:17319"/>
        <dbReference type="ChEBI" id="CHEBI:17499"/>
        <dbReference type="ChEBI" id="CHEBI:37565"/>
        <dbReference type="ChEBI" id="CHEBI:57844"/>
        <dbReference type="ChEBI" id="CHEBI:59789"/>
        <dbReference type="ChEBI" id="CHEBI:131766"/>
        <dbReference type="EC" id="4.1.99.22"/>
    </reaction>
</comment>
<keyword evidence="3 12" id="KW-0949">S-adenosyl-L-methionine</keyword>
<dbReference type="GO" id="GO:0006777">
    <property type="term" value="P:Mo-molybdopterin cofactor biosynthetic process"/>
    <property type="evidence" value="ECO:0007669"/>
    <property type="project" value="UniProtKB-UniRule"/>
</dbReference>
<dbReference type="InterPro" id="IPR006638">
    <property type="entry name" value="Elp3/MiaA/NifB-like_rSAM"/>
</dbReference>
<dbReference type="InterPro" id="IPR007197">
    <property type="entry name" value="rSAM"/>
</dbReference>
<dbReference type="PANTHER" id="PTHR22960:SF0">
    <property type="entry name" value="MOLYBDENUM COFACTOR BIOSYNTHESIS PROTEIN 1"/>
    <property type="match status" value="1"/>
</dbReference>
<dbReference type="HAMAP" id="MF_01225_B">
    <property type="entry name" value="MoaA_B"/>
    <property type="match status" value="1"/>
</dbReference>
<dbReference type="PANTHER" id="PTHR22960">
    <property type="entry name" value="MOLYBDOPTERIN COFACTOR SYNTHESIS PROTEIN A"/>
    <property type="match status" value="1"/>
</dbReference>
<dbReference type="CDD" id="cd21117">
    <property type="entry name" value="Twitch_MoaA"/>
    <property type="match status" value="1"/>
</dbReference>
<dbReference type="InterPro" id="IPR050105">
    <property type="entry name" value="MoCo_biosynth_MoaA/MoaC"/>
</dbReference>
<evidence type="ECO:0000256" key="5">
    <source>
        <dbReference type="ARBA" id="ARBA00022741"/>
    </source>
</evidence>
<dbReference type="GO" id="GO:0061798">
    <property type="term" value="F:GTP 3',8'-cyclase activity"/>
    <property type="evidence" value="ECO:0007669"/>
    <property type="project" value="UniProtKB-UniRule"/>
</dbReference>
<evidence type="ECO:0000313" key="14">
    <source>
        <dbReference type="EMBL" id="SEF96316.1"/>
    </source>
</evidence>
<feature type="binding site" evidence="12">
    <location>
        <position position="251"/>
    </location>
    <ligand>
        <name>[4Fe-4S] cluster</name>
        <dbReference type="ChEBI" id="CHEBI:49883"/>
        <label>2</label>
        <note>4Fe-4S-substrate</note>
    </ligand>
</feature>
<dbReference type="GO" id="GO:1904047">
    <property type="term" value="F:S-adenosyl-L-methionine binding"/>
    <property type="evidence" value="ECO:0007669"/>
    <property type="project" value="UniProtKB-UniRule"/>
</dbReference>
<evidence type="ECO:0000256" key="9">
    <source>
        <dbReference type="ARBA" id="ARBA00023150"/>
    </source>
</evidence>
<evidence type="ECO:0000256" key="11">
    <source>
        <dbReference type="ARBA" id="ARBA00048697"/>
    </source>
</evidence>
<dbReference type="Gene3D" id="3.20.20.70">
    <property type="entry name" value="Aldolase class I"/>
    <property type="match status" value="1"/>
</dbReference>
<comment type="subunit">
    <text evidence="12">Monomer and homodimer.</text>
</comment>
<dbReference type="NCBIfam" id="TIGR02666">
    <property type="entry name" value="moaA"/>
    <property type="match status" value="1"/>
</dbReference>
<proteinExistence type="inferred from homology"/>
<dbReference type="GO" id="GO:0051539">
    <property type="term" value="F:4 iron, 4 sulfur cluster binding"/>
    <property type="evidence" value="ECO:0007669"/>
    <property type="project" value="UniProtKB-UniRule"/>
</dbReference>
<keyword evidence="6 12" id="KW-0408">Iron</keyword>
<dbReference type="OrthoDB" id="9763993at2"/>
<dbReference type="CDD" id="cd01335">
    <property type="entry name" value="Radical_SAM"/>
    <property type="match status" value="1"/>
</dbReference>
<dbReference type="PROSITE" id="PS51918">
    <property type="entry name" value="RADICAL_SAM"/>
    <property type="match status" value="1"/>
</dbReference>
<evidence type="ECO:0000256" key="4">
    <source>
        <dbReference type="ARBA" id="ARBA00022723"/>
    </source>
</evidence>
<keyword evidence="8 12" id="KW-0342">GTP-binding</keyword>
<dbReference type="EMBL" id="FNUK01000018">
    <property type="protein sequence ID" value="SEF96316.1"/>
    <property type="molecule type" value="Genomic_DNA"/>
</dbReference>
<evidence type="ECO:0000256" key="6">
    <source>
        <dbReference type="ARBA" id="ARBA00023004"/>
    </source>
</evidence>
<dbReference type="InterPro" id="IPR013483">
    <property type="entry name" value="MoaA"/>
</dbReference>
<feature type="binding site" evidence="12">
    <location>
        <position position="24"/>
    </location>
    <ligand>
        <name>[4Fe-4S] cluster</name>
        <dbReference type="ChEBI" id="CHEBI:49883"/>
        <label>1</label>
        <note>4Fe-4S-S-AdoMet</note>
    </ligand>
</feature>
<dbReference type="SFLD" id="SFLDG01386">
    <property type="entry name" value="main_SPASM_domain-containing"/>
    <property type="match status" value="1"/>
</dbReference>
<feature type="binding site" evidence="12">
    <location>
        <position position="67"/>
    </location>
    <ligand>
        <name>S-adenosyl-L-methionine</name>
        <dbReference type="ChEBI" id="CHEBI:59789"/>
    </ligand>
</feature>
<feature type="binding site" evidence="12">
    <location>
        <position position="20"/>
    </location>
    <ligand>
        <name>[4Fe-4S] cluster</name>
        <dbReference type="ChEBI" id="CHEBI:49883"/>
        <label>1</label>
        <note>4Fe-4S-S-AdoMet</note>
    </ligand>
</feature>
<comment type="function">
    <text evidence="12">Catalyzes the cyclization of GTP to (8S)-3',8-cyclo-7,8-dihydroguanosine 5'-triphosphate.</text>
</comment>
<feature type="binding site" evidence="12">
    <location>
        <position position="155"/>
    </location>
    <ligand>
        <name>GTP</name>
        <dbReference type="ChEBI" id="CHEBI:37565"/>
    </ligand>
</feature>
<dbReference type="EC" id="4.1.99.22" evidence="1 12"/>
<feature type="domain" description="Radical SAM core" evidence="13">
    <location>
        <begin position="4"/>
        <end position="222"/>
    </location>
</feature>
<dbReference type="PROSITE" id="PS01305">
    <property type="entry name" value="MOAA_NIFB_PQQE"/>
    <property type="match status" value="1"/>
</dbReference>
<dbReference type="UniPathway" id="UPA00344"/>
<keyword evidence="10 12" id="KW-0456">Lyase</keyword>
<dbReference type="AlphaFoldDB" id="A0A1H5WAN2"/>
<reference evidence="15" key="1">
    <citation type="submission" date="2016-10" db="EMBL/GenBank/DDBJ databases">
        <authorList>
            <person name="Varghese N."/>
            <person name="Submissions S."/>
        </authorList>
    </citation>
    <scope>NUCLEOTIDE SEQUENCE [LARGE SCALE GENOMIC DNA]</scope>
    <source>
        <strain evidence="15">DSM 5463</strain>
    </source>
</reference>
<feature type="binding site" evidence="12">
    <location>
        <position position="189"/>
    </location>
    <ligand>
        <name>S-adenosyl-L-methionine</name>
        <dbReference type="ChEBI" id="CHEBI:59789"/>
    </ligand>
</feature>
<dbReference type="SFLD" id="SFLDG01067">
    <property type="entry name" value="SPASM/twitch_domain_containing"/>
    <property type="match status" value="1"/>
</dbReference>
<dbReference type="InterPro" id="IPR010505">
    <property type="entry name" value="MoaA_twitch"/>
</dbReference>
<keyword evidence="2 12" id="KW-0004">4Fe-4S</keyword>
<evidence type="ECO:0000256" key="8">
    <source>
        <dbReference type="ARBA" id="ARBA00023134"/>
    </source>
</evidence>